<dbReference type="InterPro" id="IPR018247">
    <property type="entry name" value="EF_Hand_1_Ca_BS"/>
</dbReference>
<feature type="chain" id="PRO_5015599510" description="EF-hand domain-containing protein" evidence="3">
    <location>
        <begin position="31"/>
        <end position="344"/>
    </location>
</feature>
<feature type="signal peptide" evidence="3">
    <location>
        <begin position="1"/>
        <end position="30"/>
    </location>
</feature>
<dbReference type="OrthoDB" id="10554006at2759"/>
<feature type="compositionally biased region" description="Polar residues" evidence="2">
    <location>
        <begin position="252"/>
        <end position="261"/>
    </location>
</feature>
<feature type="compositionally biased region" description="Polar residues" evidence="2">
    <location>
        <begin position="273"/>
        <end position="282"/>
    </location>
</feature>
<sequence>MVKETSGFKLFRSLAVGLMSVGLMAVASLAGENKDGVGSKNSFDFKDVDSDGSGCVEGAKELQTFRSEVRRILGESLGLGDLEKALRAAKITLSADVSGDGRICECDLLSILLSETSGLGRHHHAFRVYEDGSIFDDVDADKDGYLGEDESEALAVKLSKCVPLDKARAAVHAMAKLAAEDGKVSREEYLQFLAPVPSSLPVVPGPARLDQPALPQSLQAAQVQPASQPETTVKVISVPKVQQGQARVDHSLASQSQQQQDEGVVRQDAFQPPSATATSDQSALHLEHDLQEPAELVQSFNAWRLHHQQQESPDVAEVQQEILRETTNSTKTVGADSPQRSVGN</sequence>
<evidence type="ECO:0000256" key="2">
    <source>
        <dbReference type="SAM" id="MobiDB-lite"/>
    </source>
</evidence>
<comment type="caution">
    <text evidence="4">The sequence shown here is derived from an EMBL/GenBank/DDBJ whole genome shotgun (WGS) entry which is preliminary data.</text>
</comment>
<protein>
    <recommendedName>
        <fullName evidence="6">EF-hand domain-containing protein</fullName>
    </recommendedName>
</protein>
<feature type="region of interest" description="Disordered" evidence="2">
    <location>
        <begin position="246"/>
        <end position="283"/>
    </location>
</feature>
<evidence type="ECO:0000313" key="5">
    <source>
        <dbReference type="Proteomes" id="UP000245119"/>
    </source>
</evidence>
<proteinExistence type="predicted"/>
<evidence type="ECO:0000256" key="3">
    <source>
        <dbReference type="SAM" id="SignalP"/>
    </source>
</evidence>
<dbReference type="AlphaFoldDB" id="A0A2T7NML7"/>
<accession>A0A2T7NML7</accession>
<keyword evidence="3" id="KW-0732">Signal</keyword>
<organism evidence="4 5">
    <name type="scientific">Pomacea canaliculata</name>
    <name type="common">Golden apple snail</name>
    <dbReference type="NCBI Taxonomy" id="400727"/>
    <lineage>
        <taxon>Eukaryota</taxon>
        <taxon>Metazoa</taxon>
        <taxon>Spiralia</taxon>
        <taxon>Lophotrochozoa</taxon>
        <taxon>Mollusca</taxon>
        <taxon>Gastropoda</taxon>
        <taxon>Caenogastropoda</taxon>
        <taxon>Architaenioglossa</taxon>
        <taxon>Ampullarioidea</taxon>
        <taxon>Ampullariidae</taxon>
        <taxon>Pomacea</taxon>
    </lineage>
</organism>
<evidence type="ECO:0008006" key="6">
    <source>
        <dbReference type="Google" id="ProtNLM"/>
    </source>
</evidence>
<dbReference type="Proteomes" id="UP000245119">
    <property type="component" value="Linkage Group LG11"/>
</dbReference>
<evidence type="ECO:0000256" key="1">
    <source>
        <dbReference type="ARBA" id="ARBA00022837"/>
    </source>
</evidence>
<keyword evidence="1" id="KW-0106">Calcium</keyword>
<dbReference type="InterPro" id="IPR011992">
    <property type="entry name" value="EF-hand-dom_pair"/>
</dbReference>
<feature type="region of interest" description="Disordered" evidence="2">
    <location>
        <begin position="325"/>
        <end position="344"/>
    </location>
</feature>
<keyword evidence="5" id="KW-1185">Reference proteome</keyword>
<evidence type="ECO:0000313" key="4">
    <source>
        <dbReference type="EMBL" id="PVD22396.1"/>
    </source>
</evidence>
<gene>
    <name evidence="4" type="ORF">C0Q70_18207</name>
</gene>
<name>A0A2T7NML7_POMCA</name>
<dbReference type="PROSITE" id="PS00018">
    <property type="entry name" value="EF_HAND_1"/>
    <property type="match status" value="1"/>
</dbReference>
<reference evidence="4 5" key="1">
    <citation type="submission" date="2018-04" db="EMBL/GenBank/DDBJ databases">
        <title>The genome of golden apple snail Pomacea canaliculata provides insight into stress tolerance and invasive adaptation.</title>
        <authorList>
            <person name="Liu C."/>
            <person name="Liu B."/>
            <person name="Ren Y."/>
            <person name="Zhang Y."/>
            <person name="Wang H."/>
            <person name="Li S."/>
            <person name="Jiang F."/>
            <person name="Yin L."/>
            <person name="Zhang G."/>
            <person name="Qian W."/>
            <person name="Fan W."/>
        </authorList>
    </citation>
    <scope>NUCLEOTIDE SEQUENCE [LARGE SCALE GENOMIC DNA]</scope>
    <source>
        <strain evidence="4">SZHN2017</strain>
        <tissue evidence="4">Muscle</tissue>
    </source>
</reference>
<dbReference type="EMBL" id="PZQS01000011">
    <property type="protein sequence ID" value="PVD22396.1"/>
    <property type="molecule type" value="Genomic_DNA"/>
</dbReference>
<dbReference type="SUPFAM" id="SSF47473">
    <property type="entry name" value="EF-hand"/>
    <property type="match status" value="1"/>
</dbReference>
<dbReference type="Gene3D" id="1.10.238.10">
    <property type="entry name" value="EF-hand"/>
    <property type="match status" value="1"/>
</dbReference>